<evidence type="ECO:0000313" key="6">
    <source>
        <dbReference type="Proteomes" id="UP001302367"/>
    </source>
</evidence>
<dbReference type="InterPro" id="IPR050300">
    <property type="entry name" value="GDXG_lipolytic_enzyme"/>
</dbReference>
<reference evidence="4 6" key="2">
    <citation type="submission" date="2023-09" db="EMBL/GenBank/DDBJ databases">
        <title>Complete-Gapless Cercospora beticola genome.</title>
        <authorList>
            <person name="Wyatt N.A."/>
            <person name="Spanner R.E."/>
            <person name="Bolton M.D."/>
        </authorList>
    </citation>
    <scope>NUCLEOTIDE SEQUENCE [LARGE SCALE GENOMIC DNA]</scope>
    <source>
        <strain evidence="4">Cb09-40</strain>
    </source>
</reference>
<dbReference type="Pfam" id="PF07859">
    <property type="entry name" value="Abhydrolase_3"/>
    <property type="match status" value="1"/>
</dbReference>
<evidence type="ECO:0000256" key="1">
    <source>
        <dbReference type="ARBA" id="ARBA00022801"/>
    </source>
</evidence>
<proteinExistence type="predicted"/>
<evidence type="ECO:0000313" key="3">
    <source>
        <dbReference type="EMBL" id="PIA97630.1"/>
    </source>
</evidence>
<dbReference type="Proteomes" id="UP001302367">
    <property type="component" value="Chromosome 2"/>
</dbReference>
<reference evidence="3 5" key="1">
    <citation type="submission" date="2015-10" db="EMBL/GenBank/DDBJ databases">
        <title>The cercosporin biosynthetic gene cluster was horizontally transferred to several fungal lineages and shown to be expanded in Cercospora beticola based on microsynteny with recipient genomes.</title>
        <authorList>
            <person name="De Jonge R."/>
            <person name="Ebert M.K."/>
            <person name="Suttle J.C."/>
            <person name="Jurick Ii W.M."/>
            <person name="Secor G.A."/>
            <person name="Thomma B.P."/>
            <person name="Van De Peer Y."/>
            <person name="Bolton M.D."/>
        </authorList>
    </citation>
    <scope>NUCLEOTIDE SEQUENCE [LARGE SCALE GENOMIC DNA]</scope>
    <source>
        <strain evidence="3 5">09-40</strain>
    </source>
</reference>
<name>A0A2G5HYM6_CERBT</name>
<evidence type="ECO:0000313" key="5">
    <source>
        <dbReference type="Proteomes" id="UP000230605"/>
    </source>
</evidence>
<sequence length="333" mass="37405">MSDHSVFRPEWLEFENELGFRPLLLGPTYEDLLEQYRHNLFNVTKKYGLPSPDESVSVSHETTSTGVRLRVYTPPNQKLNQSIVCYIHGGGLVLGTVEEDDVLVRRYAKDTGLVFVSVDYRLAPYDPYPAGFGDCIDAAEWCVGHAAEYGSKPATVLLMGVSAGATLAIATALNLISHRKTSQLQGVVAIQPFTIHPDVVPGEIQRKYKSYNEHNGRSVYTRAAMETLLDLHGSPKTDPFIFPSYSRLLKKLPCVYLSGCEVDTLRDDARIFKELLVDDHVLHEYHEYTGLPHCFFAYPSPYLEKPREEYFRKTAAGIKFVLESSEIPAIPLS</sequence>
<dbReference type="InterPro" id="IPR029058">
    <property type="entry name" value="AB_hydrolase_fold"/>
</dbReference>
<dbReference type="Gene3D" id="3.40.50.1820">
    <property type="entry name" value="alpha/beta hydrolase"/>
    <property type="match status" value="1"/>
</dbReference>
<dbReference type="InterPro" id="IPR013094">
    <property type="entry name" value="AB_hydrolase_3"/>
</dbReference>
<dbReference type="Proteomes" id="UP000230605">
    <property type="component" value="Chromosome 2"/>
</dbReference>
<evidence type="ECO:0000259" key="2">
    <source>
        <dbReference type="Pfam" id="PF07859"/>
    </source>
</evidence>
<gene>
    <name evidence="3" type="ORF">CB0940_05991</name>
    <name evidence="4" type="ORF">RHO25_003206</name>
</gene>
<dbReference type="GO" id="GO:0016787">
    <property type="term" value="F:hydrolase activity"/>
    <property type="evidence" value="ECO:0007669"/>
    <property type="project" value="UniProtKB-KW"/>
</dbReference>
<dbReference type="PANTHER" id="PTHR48081:SF8">
    <property type="entry name" value="ALPHA_BETA HYDROLASE FOLD-3 DOMAIN-CONTAINING PROTEIN-RELATED"/>
    <property type="match status" value="1"/>
</dbReference>
<feature type="domain" description="Alpha/beta hydrolase fold-3" evidence="2">
    <location>
        <begin position="84"/>
        <end position="296"/>
    </location>
</feature>
<keyword evidence="6" id="KW-1185">Reference proteome</keyword>
<dbReference type="PANTHER" id="PTHR48081">
    <property type="entry name" value="AB HYDROLASE SUPERFAMILY PROTEIN C4A8.06C"/>
    <property type="match status" value="1"/>
</dbReference>
<evidence type="ECO:0000313" key="4">
    <source>
        <dbReference type="EMBL" id="WPA98594.1"/>
    </source>
</evidence>
<keyword evidence="1" id="KW-0378">Hydrolase</keyword>
<dbReference type="EMBL" id="CP134185">
    <property type="protein sequence ID" value="WPA98594.1"/>
    <property type="molecule type" value="Genomic_DNA"/>
</dbReference>
<accession>A0A2G5HYM6</accession>
<dbReference type="EMBL" id="LKMD01000102">
    <property type="protein sequence ID" value="PIA97630.1"/>
    <property type="molecule type" value="Genomic_DNA"/>
</dbReference>
<dbReference type="SUPFAM" id="SSF53474">
    <property type="entry name" value="alpha/beta-Hydrolases"/>
    <property type="match status" value="1"/>
</dbReference>
<dbReference type="OrthoDB" id="408631at2759"/>
<protein>
    <submittedName>
        <fullName evidence="3">Versiconal hemiacetal acetate esterase</fullName>
    </submittedName>
</protein>
<dbReference type="AlphaFoldDB" id="A0A2G5HYM6"/>
<organism evidence="3 5">
    <name type="scientific">Cercospora beticola</name>
    <name type="common">Sugarbeet leaf spot fungus</name>
    <dbReference type="NCBI Taxonomy" id="122368"/>
    <lineage>
        <taxon>Eukaryota</taxon>
        <taxon>Fungi</taxon>
        <taxon>Dikarya</taxon>
        <taxon>Ascomycota</taxon>
        <taxon>Pezizomycotina</taxon>
        <taxon>Dothideomycetes</taxon>
        <taxon>Dothideomycetidae</taxon>
        <taxon>Mycosphaerellales</taxon>
        <taxon>Mycosphaerellaceae</taxon>
        <taxon>Cercospora</taxon>
    </lineage>
</organism>